<gene>
    <name evidence="6" type="ORF">B1A_08788</name>
</gene>
<feature type="domain" description="Peripheral subunit-binding (PSBD)" evidence="5">
    <location>
        <begin position="15"/>
        <end position="49"/>
    </location>
</feature>
<comment type="cofactor">
    <cofactor evidence="1">
        <name>(R)-lipoate</name>
        <dbReference type="ChEBI" id="CHEBI:83088"/>
    </cofactor>
</comment>
<dbReference type="GO" id="GO:0006086">
    <property type="term" value="P:pyruvate decarboxylation to acetyl-CoA"/>
    <property type="evidence" value="ECO:0007669"/>
    <property type="project" value="TreeGrafter"/>
</dbReference>
<evidence type="ECO:0000256" key="1">
    <source>
        <dbReference type="ARBA" id="ARBA00001938"/>
    </source>
</evidence>
<feature type="non-terminal residue" evidence="6">
    <location>
        <position position="49"/>
    </location>
</feature>
<dbReference type="PANTHER" id="PTHR43178">
    <property type="entry name" value="DIHYDROLIPOAMIDE ACETYLTRANSFERASE COMPONENT OF PYRUVATE DEHYDROGENASE COMPLEX"/>
    <property type="match status" value="1"/>
</dbReference>
<dbReference type="EMBL" id="AUZX01006255">
    <property type="protein sequence ID" value="EQD64584.1"/>
    <property type="molecule type" value="Genomic_DNA"/>
</dbReference>
<evidence type="ECO:0000256" key="2">
    <source>
        <dbReference type="ARBA" id="ARBA00007317"/>
    </source>
</evidence>
<comment type="caution">
    <text evidence="6">The sequence shown here is derived from an EMBL/GenBank/DDBJ whole genome shotgun (WGS) entry which is preliminary data.</text>
</comment>
<dbReference type="InterPro" id="IPR036625">
    <property type="entry name" value="E3-bd_dom_sf"/>
</dbReference>
<reference evidence="6" key="1">
    <citation type="submission" date="2013-08" db="EMBL/GenBank/DDBJ databases">
        <authorList>
            <person name="Mendez C."/>
            <person name="Richter M."/>
            <person name="Ferrer M."/>
            <person name="Sanchez J."/>
        </authorList>
    </citation>
    <scope>NUCLEOTIDE SEQUENCE</scope>
</reference>
<dbReference type="GO" id="GO:0016407">
    <property type="term" value="F:acetyltransferase activity"/>
    <property type="evidence" value="ECO:0007669"/>
    <property type="project" value="TreeGrafter"/>
</dbReference>
<name>T1CF00_9ZZZZ</name>
<dbReference type="PROSITE" id="PS51826">
    <property type="entry name" value="PSBD"/>
    <property type="match status" value="1"/>
</dbReference>
<dbReference type="InterPro" id="IPR004167">
    <property type="entry name" value="PSBD"/>
</dbReference>
<evidence type="ECO:0000256" key="4">
    <source>
        <dbReference type="ARBA" id="ARBA00023315"/>
    </source>
</evidence>
<comment type="similarity">
    <text evidence="2">Belongs to the 2-oxoacid dehydrogenase family.</text>
</comment>
<dbReference type="GO" id="GO:0031405">
    <property type="term" value="F:lipoic acid binding"/>
    <property type="evidence" value="ECO:0007669"/>
    <property type="project" value="TreeGrafter"/>
</dbReference>
<evidence type="ECO:0000313" key="6">
    <source>
        <dbReference type="EMBL" id="EQD64584.1"/>
    </source>
</evidence>
<dbReference type="InterPro" id="IPR050743">
    <property type="entry name" value="2-oxoacid_DH_E2_comp"/>
</dbReference>
<evidence type="ECO:0000256" key="3">
    <source>
        <dbReference type="ARBA" id="ARBA00022679"/>
    </source>
</evidence>
<dbReference type="Gene3D" id="4.10.320.10">
    <property type="entry name" value="E3-binding domain"/>
    <property type="match status" value="1"/>
</dbReference>
<organism evidence="6">
    <name type="scientific">mine drainage metagenome</name>
    <dbReference type="NCBI Taxonomy" id="410659"/>
    <lineage>
        <taxon>unclassified sequences</taxon>
        <taxon>metagenomes</taxon>
        <taxon>ecological metagenomes</taxon>
    </lineage>
</organism>
<dbReference type="EC" id="2.3.1.-" evidence="6"/>
<protein>
    <submittedName>
        <fullName evidence="6">E3 binding domain protein</fullName>
        <ecNumber evidence="6">2.3.1.-</ecNumber>
    </submittedName>
</protein>
<dbReference type="AlphaFoldDB" id="T1CF00"/>
<dbReference type="PANTHER" id="PTHR43178:SF2">
    <property type="entry name" value="DIHYDROLIPOYLLYSINE-RESIDUE ACETYLTRANSFERASE COMPONENT OF PYRUVATE DEHYDROGENASE COMPLEX"/>
    <property type="match status" value="1"/>
</dbReference>
<keyword evidence="4 6" id="KW-0012">Acyltransferase</keyword>
<sequence length="49" mass="5363">MRFDSSAVMPDQVPYATPALRLFARELGVDLTQVKGSGKGGRIVREDVQ</sequence>
<accession>T1CF00</accession>
<evidence type="ECO:0000259" key="5">
    <source>
        <dbReference type="PROSITE" id="PS51826"/>
    </source>
</evidence>
<dbReference type="Pfam" id="PF02817">
    <property type="entry name" value="E3_binding"/>
    <property type="match status" value="1"/>
</dbReference>
<proteinExistence type="inferred from homology"/>
<keyword evidence="3 6" id="KW-0808">Transferase</keyword>
<dbReference type="SUPFAM" id="SSF47005">
    <property type="entry name" value="Peripheral subunit-binding domain of 2-oxo acid dehydrogenase complex"/>
    <property type="match status" value="1"/>
</dbReference>
<dbReference type="GO" id="GO:0005737">
    <property type="term" value="C:cytoplasm"/>
    <property type="evidence" value="ECO:0007669"/>
    <property type="project" value="TreeGrafter"/>
</dbReference>
<reference evidence="6" key="2">
    <citation type="journal article" date="2014" name="ISME J.">
        <title>Microbial stratification in low pH oxic and suboxic macroscopic growths along an acid mine drainage.</title>
        <authorList>
            <person name="Mendez-Garcia C."/>
            <person name="Mesa V."/>
            <person name="Sprenger R.R."/>
            <person name="Richter M."/>
            <person name="Diez M.S."/>
            <person name="Solano J."/>
            <person name="Bargiela R."/>
            <person name="Golyshina O.V."/>
            <person name="Manteca A."/>
            <person name="Ramos J.L."/>
            <person name="Gallego J.R."/>
            <person name="Llorente I."/>
            <person name="Martins Dos Santos V.A."/>
            <person name="Jensen O.N."/>
            <person name="Pelaez A.I."/>
            <person name="Sanchez J."/>
            <person name="Ferrer M."/>
        </authorList>
    </citation>
    <scope>NUCLEOTIDE SEQUENCE</scope>
</reference>